<keyword evidence="6 11" id="KW-1133">Transmembrane helix</keyword>
<dbReference type="Pfam" id="PF00510">
    <property type="entry name" value="COX3"/>
    <property type="match status" value="2"/>
</dbReference>
<dbReference type="Gene3D" id="1.10.287.70">
    <property type="match status" value="1"/>
</dbReference>
<dbReference type="InterPro" id="IPR033945">
    <property type="entry name" value="Cyt_c_oxase_su3_dom"/>
</dbReference>
<dbReference type="InterPro" id="IPR000298">
    <property type="entry name" value="Cyt_c_oxidase-like_su3"/>
</dbReference>
<dbReference type="PANTHER" id="PTHR11403:SF7">
    <property type="entry name" value="CYTOCHROME C OXIDASE SUBUNIT 3"/>
    <property type="match status" value="1"/>
</dbReference>
<evidence type="ECO:0000256" key="7">
    <source>
        <dbReference type="ARBA" id="ARBA00023136"/>
    </source>
</evidence>
<keyword evidence="5" id="KW-1278">Translocase</keyword>
<name>A0A1F6TLG3_9PROT</name>
<dbReference type="Gene3D" id="1.20.120.80">
    <property type="entry name" value="Cytochrome c oxidase, subunit III, four-helix bundle"/>
    <property type="match status" value="1"/>
</dbReference>
<dbReference type="STRING" id="1817764.A2637_07910"/>
<dbReference type="EC" id="7.1.1.9" evidence="3"/>
<feature type="transmembrane region" description="Helical" evidence="11">
    <location>
        <begin position="81"/>
        <end position="104"/>
    </location>
</feature>
<accession>A0A1F6TLG3</accession>
<dbReference type="PANTHER" id="PTHR11403">
    <property type="entry name" value="CYTOCHROME C OXIDASE SUBUNIT III"/>
    <property type="match status" value="1"/>
</dbReference>
<dbReference type="AlphaFoldDB" id="A0A1F6TLG3"/>
<evidence type="ECO:0000256" key="3">
    <source>
        <dbReference type="ARBA" id="ARBA00012949"/>
    </source>
</evidence>
<sequence length="289" mass="30581">MASADHYSPPDTSPWPLGAAAGLFVLALGAGLAVNGVGPGKWLALAGAAVTAFTVARWFGRVIAEGERGGYSQVVDRSFRWGMAGLLFAEAVLFTALLGALFYLRQLVLPVLGGGDLWSGFSADWPTAGPRGPEAAAPDSIPGPGQFSPIGAWGIPAINTLILFISAGAVVWAYWGLIRDNRAQLITGLFLTIALGAVFLALQVYDYARAYAELNLRPATGVYGATFFVLTGLHAVYALAGVGALIVLLGRALKGHFLPDRHFGLEAGVWQWLFVSAAWALLFVFVYWL</sequence>
<dbReference type="Proteomes" id="UP000179360">
    <property type="component" value="Unassembled WGS sequence"/>
</dbReference>
<evidence type="ECO:0000256" key="2">
    <source>
        <dbReference type="ARBA" id="ARBA00010581"/>
    </source>
</evidence>
<evidence type="ECO:0000256" key="4">
    <source>
        <dbReference type="ARBA" id="ARBA00022692"/>
    </source>
</evidence>
<dbReference type="InterPro" id="IPR024791">
    <property type="entry name" value="Cyt_c/ubiquinol_Oxase_su3"/>
</dbReference>
<dbReference type="GO" id="GO:0004129">
    <property type="term" value="F:cytochrome-c oxidase activity"/>
    <property type="evidence" value="ECO:0007669"/>
    <property type="project" value="UniProtKB-EC"/>
</dbReference>
<protein>
    <recommendedName>
        <fullName evidence="3">cytochrome-c oxidase</fullName>
        <ecNumber evidence="3">7.1.1.9</ecNumber>
    </recommendedName>
    <alternativeName>
        <fullName evidence="8">Cytochrome aa3 subunit 3</fullName>
    </alternativeName>
    <alternativeName>
        <fullName evidence="9">Cytochrome c oxidase polypeptide III</fullName>
    </alternativeName>
</protein>
<dbReference type="InterPro" id="IPR013833">
    <property type="entry name" value="Cyt_c_oxidase_su3_a-hlx"/>
</dbReference>
<dbReference type="CDD" id="cd01665">
    <property type="entry name" value="Cyt_c_Oxidase_III"/>
    <property type="match status" value="1"/>
</dbReference>
<evidence type="ECO:0000256" key="6">
    <source>
        <dbReference type="ARBA" id="ARBA00022989"/>
    </source>
</evidence>
<evidence type="ECO:0000256" key="10">
    <source>
        <dbReference type="RuleBase" id="RU003376"/>
    </source>
</evidence>
<dbReference type="GO" id="GO:0005886">
    <property type="term" value="C:plasma membrane"/>
    <property type="evidence" value="ECO:0007669"/>
    <property type="project" value="UniProtKB-SubCell"/>
</dbReference>
<evidence type="ECO:0000256" key="5">
    <source>
        <dbReference type="ARBA" id="ARBA00022967"/>
    </source>
</evidence>
<reference evidence="13 14" key="1">
    <citation type="journal article" date="2016" name="Nat. Commun.">
        <title>Thousands of microbial genomes shed light on interconnected biogeochemical processes in an aquifer system.</title>
        <authorList>
            <person name="Anantharaman K."/>
            <person name="Brown C.T."/>
            <person name="Hug L.A."/>
            <person name="Sharon I."/>
            <person name="Castelle C.J."/>
            <person name="Probst A.J."/>
            <person name="Thomas B.C."/>
            <person name="Singh A."/>
            <person name="Wilkins M.J."/>
            <person name="Karaoz U."/>
            <person name="Brodie E.L."/>
            <person name="Williams K.H."/>
            <person name="Hubbard S.S."/>
            <person name="Banfield J.F."/>
        </authorList>
    </citation>
    <scope>NUCLEOTIDE SEQUENCE [LARGE SCALE GENOMIC DNA]</scope>
</reference>
<feature type="domain" description="Heme-copper oxidase subunit III family profile" evidence="12">
    <location>
        <begin position="3"/>
        <end position="289"/>
    </location>
</feature>
<feature type="transmembrane region" description="Helical" evidence="11">
    <location>
        <begin position="225"/>
        <end position="249"/>
    </location>
</feature>
<dbReference type="PROSITE" id="PS50253">
    <property type="entry name" value="COX3"/>
    <property type="match status" value="1"/>
</dbReference>
<feature type="transmembrane region" description="Helical" evidence="11">
    <location>
        <begin position="269"/>
        <end position="288"/>
    </location>
</feature>
<comment type="subcellular location">
    <subcellularLocation>
        <location evidence="10">Cell membrane</location>
        <topology evidence="10">Multi-pass membrane protein</topology>
    </subcellularLocation>
    <subcellularLocation>
        <location evidence="1">Membrane</location>
        <topology evidence="1">Multi-pass membrane protein</topology>
    </subcellularLocation>
</comment>
<comment type="caution">
    <text evidence="13">The sequence shown here is derived from an EMBL/GenBank/DDBJ whole genome shotgun (WGS) entry which is preliminary data.</text>
</comment>
<evidence type="ECO:0000259" key="12">
    <source>
        <dbReference type="PROSITE" id="PS50253"/>
    </source>
</evidence>
<evidence type="ECO:0000256" key="8">
    <source>
        <dbReference type="ARBA" id="ARBA00031400"/>
    </source>
</evidence>
<feature type="transmembrane region" description="Helical" evidence="11">
    <location>
        <begin position="185"/>
        <end position="205"/>
    </location>
</feature>
<dbReference type="InterPro" id="IPR035973">
    <property type="entry name" value="Cyt_c_oxidase_su3-like_sf"/>
</dbReference>
<evidence type="ECO:0000256" key="11">
    <source>
        <dbReference type="SAM" id="Phobius"/>
    </source>
</evidence>
<dbReference type="GO" id="GO:0019646">
    <property type="term" value="P:aerobic electron transport chain"/>
    <property type="evidence" value="ECO:0007669"/>
    <property type="project" value="InterPro"/>
</dbReference>
<gene>
    <name evidence="13" type="ORF">A2637_07910</name>
</gene>
<evidence type="ECO:0000313" key="13">
    <source>
        <dbReference type="EMBL" id="OGI45980.1"/>
    </source>
</evidence>
<proteinExistence type="inferred from homology"/>
<evidence type="ECO:0000256" key="9">
    <source>
        <dbReference type="ARBA" id="ARBA00031625"/>
    </source>
</evidence>
<organism evidence="13 14">
    <name type="scientific">Candidatus Muproteobacteria bacterium RIFCSPHIGHO2_01_FULL_65_16</name>
    <dbReference type="NCBI Taxonomy" id="1817764"/>
    <lineage>
        <taxon>Bacteria</taxon>
        <taxon>Pseudomonadati</taxon>
        <taxon>Pseudomonadota</taxon>
        <taxon>Candidatus Muproteobacteria</taxon>
    </lineage>
</organism>
<keyword evidence="4 10" id="KW-0812">Transmembrane</keyword>
<evidence type="ECO:0000256" key="1">
    <source>
        <dbReference type="ARBA" id="ARBA00004141"/>
    </source>
</evidence>
<keyword evidence="7 11" id="KW-0472">Membrane</keyword>
<dbReference type="SUPFAM" id="SSF81452">
    <property type="entry name" value="Cytochrome c oxidase subunit III-like"/>
    <property type="match status" value="1"/>
</dbReference>
<dbReference type="EMBL" id="MFSY01000059">
    <property type="protein sequence ID" value="OGI45980.1"/>
    <property type="molecule type" value="Genomic_DNA"/>
</dbReference>
<feature type="transmembrane region" description="Helical" evidence="11">
    <location>
        <begin position="150"/>
        <end position="173"/>
    </location>
</feature>
<evidence type="ECO:0000313" key="14">
    <source>
        <dbReference type="Proteomes" id="UP000179360"/>
    </source>
</evidence>
<comment type="similarity">
    <text evidence="2 10">Belongs to the cytochrome c oxidase subunit 3 family.</text>
</comment>